<organism evidence="1 2">
    <name type="scientific">Candidatus Avidehalobacter gallistercoris</name>
    <dbReference type="NCBI Taxonomy" id="2840694"/>
    <lineage>
        <taxon>Bacteria</taxon>
        <taxon>Bacillati</taxon>
        <taxon>Bacillota</taxon>
        <taxon>Clostridia</taxon>
        <taxon>Eubacteriales</taxon>
        <taxon>Peptococcaceae</taxon>
        <taxon>Peptococcaceae incertae sedis</taxon>
        <taxon>Candidatus Avidehalobacter</taxon>
    </lineage>
</organism>
<proteinExistence type="predicted"/>
<accession>A0A9D1KZ59</accession>
<dbReference type="EMBL" id="DVMH01000038">
    <property type="protein sequence ID" value="HIU11039.1"/>
    <property type="molecule type" value="Genomic_DNA"/>
</dbReference>
<reference evidence="1" key="2">
    <citation type="journal article" date="2021" name="PeerJ">
        <title>Extensive microbial diversity within the chicken gut microbiome revealed by metagenomics and culture.</title>
        <authorList>
            <person name="Gilroy R."/>
            <person name="Ravi A."/>
            <person name="Getino M."/>
            <person name="Pursley I."/>
            <person name="Horton D.L."/>
            <person name="Alikhan N.F."/>
            <person name="Baker D."/>
            <person name="Gharbi K."/>
            <person name="Hall N."/>
            <person name="Watson M."/>
            <person name="Adriaenssens E.M."/>
            <person name="Foster-Nyarko E."/>
            <person name="Jarju S."/>
            <person name="Secka A."/>
            <person name="Antonio M."/>
            <person name="Oren A."/>
            <person name="Chaudhuri R.R."/>
            <person name="La Ragione R."/>
            <person name="Hildebrand F."/>
            <person name="Pallen M.J."/>
        </authorList>
    </citation>
    <scope>NUCLEOTIDE SEQUENCE</scope>
    <source>
        <strain evidence="1">2830</strain>
    </source>
</reference>
<evidence type="ECO:0000313" key="2">
    <source>
        <dbReference type="Proteomes" id="UP000824124"/>
    </source>
</evidence>
<dbReference type="Proteomes" id="UP000824124">
    <property type="component" value="Unassembled WGS sequence"/>
</dbReference>
<evidence type="ECO:0000313" key="1">
    <source>
        <dbReference type="EMBL" id="HIU11039.1"/>
    </source>
</evidence>
<dbReference type="Pfam" id="PF19620">
    <property type="entry name" value="DUF6125"/>
    <property type="match status" value="1"/>
</dbReference>
<name>A0A9D1KZ59_9FIRM</name>
<sequence>MNNIPKHSAATDGSALTHDFLQELSKEQLVNLLEIYAKNWLALDGFWFLSLEEKLGMDKAMEHDVAAWRQFTVTEANRLKEFLGLSERPGLEGLAQALHLRLYGRVNKHSCEICGNKLIFRNIECRVQTARARKGMEFHPCKEVAMHEYSSFGTAIDDRITCRCLSCYPDCTEDATGCAWEYTLHED</sequence>
<dbReference type="AlphaFoldDB" id="A0A9D1KZ59"/>
<gene>
    <name evidence="1" type="ORF">IAB00_07400</name>
</gene>
<protein>
    <submittedName>
        <fullName evidence="1">Uncharacterized protein</fullName>
    </submittedName>
</protein>
<reference evidence="1" key="1">
    <citation type="submission" date="2020-10" db="EMBL/GenBank/DDBJ databases">
        <authorList>
            <person name="Gilroy R."/>
        </authorList>
    </citation>
    <scope>NUCLEOTIDE SEQUENCE</scope>
    <source>
        <strain evidence="1">2830</strain>
    </source>
</reference>
<comment type="caution">
    <text evidence="1">The sequence shown here is derived from an EMBL/GenBank/DDBJ whole genome shotgun (WGS) entry which is preliminary data.</text>
</comment>